<proteinExistence type="predicted"/>
<dbReference type="Pfam" id="PF00668">
    <property type="entry name" value="Condensation"/>
    <property type="match status" value="1"/>
</dbReference>
<dbReference type="PROSITE" id="PS50075">
    <property type="entry name" value="CARRIER"/>
    <property type="match status" value="1"/>
</dbReference>
<keyword evidence="3" id="KW-0597">Phosphoprotein</keyword>
<keyword evidence="2" id="KW-0596">Phosphopantetheine</keyword>
<dbReference type="GO" id="GO:0008610">
    <property type="term" value="P:lipid biosynthetic process"/>
    <property type="evidence" value="ECO:0007669"/>
    <property type="project" value="UniProtKB-ARBA"/>
</dbReference>
<dbReference type="Proteomes" id="UP000326553">
    <property type="component" value="Chromosome"/>
</dbReference>
<dbReference type="InterPro" id="IPR023213">
    <property type="entry name" value="CAT-like_dom_sf"/>
</dbReference>
<dbReference type="GO" id="GO:0003824">
    <property type="term" value="F:catalytic activity"/>
    <property type="evidence" value="ECO:0007669"/>
    <property type="project" value="InterPro"/>
</dbReference>
<dbReference type="InterPro" id="IPR025110">
    <property type="entry name" value="AMP-bd_C"/>
</dbReference>
<dbReference type="InterPro" id="IPR036736">
    <property type="entry name" value="ACP-like_sf"/>
</dbReference>
<dbReference type="PROSITE" id="PS00455">
    <property type="entry name" value="AMP_BINDING"/>
    <property type="match status" value="1"/>
</dbReference>
<dbReference type="SUPFAM" id="SSF52777">
    <property type="entry name" value="CoA-dependent acyltransferases"/>
    <property type="match status" value="2"/>
</dbReference>
<dbReference type="CDD" id="cd05930">
    <property type="entry name" value="A_NRPS"/>
    <property type="match status" value="1"/>
</dbReference>
<dbReference type="CDD" id="cd19531">
    <property type="entry name" value="LCL_NRPS-like"/>
    <property type="match status" value="1"/>
</dbReference>
<evidence type="ECO:0000256" key="2">
    <source>
        <dbReference type="ARBA" id="ARBA00022450"/>
    </source>
</evidence>
<dbReference type="AlphaFoldDB" id="A0A5J6HIS6"/>
<accession>A0A5J6HIS6</accession>
<dbReference type="SUPFAM" id="SSF47336">
    <property type="entry name" value="ACP-like"/>
    <property type="match status" value="1"/>
</dbReference>
<reference evidence="6 7" key="1">
    <citation type="submission" date="2017-09" db="EMBL/GenBank/DDBJ databases">
        <authorList>
            <person name="Lee N."/>
            <person name="Cho B.-K."/>
        </authorList>
    </citation>
    <scope>NUCLEOTIDE SEQUENCE [LARGE SCALE GENOMIC DNA]</scope>
    <source>
        <strain evidence="6 7">ATCC 12461</strain>
    </source>
</reference>
<evidence type="ECO:0000259" key="5">
    <source>
        <dbReference type="PROSITE" id="PS50075"/>
    </source>
</evidence>
<dbReference type="FunFam" id="3.40.50.12780:FF:000012">
    <property type="entry name" value="Non-ribosomal peptide synthetase"/>
    <property type="match status" value="1"/>
</dbReference>
<dbReference type="KEGG" id="salw:CP975_24365"/>
<dbReference type="GO" id="GO:0031177">
    <property type="term" value="F:phosphopantetheine binding"/>
    <property type="evidence" value="ECO:0007669"/>
    <property type="project" value="TreeGrafter"/>
</dbReference>
<keyword evidence="7" id="KW-1185">Reference proteome</keyword>
<protein>
    <submittedName>
        <fullName evidence="6">Amino acid adenylation domain-containing protein</fullName>
    </submittedName>
</protein>
<dbReference type="GO" id="GO:0043041">
    <property type="term" value="P:amino acid activation for nonribosomal peptide biosynthetic process"/>
    <property type="evidence" value="ECO:0007669"/>
    <property type="project" value="TreeGrafter"/>
</dbReference>
<dbReference type="Gene3D" id="3.40.50.12780">
    <property type="entry name" value="N-terminal domain of ligase-like"/>
    <property type="match status" value="1"/>
</dbReference>
<dbReference type="GO" id="GO:0005737">
    <property type="term" value="C:cytoplasm"/>
    <property type="evidence" value="ECO:0007669"/>
    <property type="project" value="TreeGrafter"/>
</dbReference>
<dbReference type="PANTHER" id="PTHR45527">
    <property type="entry name" value="NONRIBOSOMAL PEPTIDE SYNTHETASE"/>
    <property type="match status" value="1"/>
</dbReference>
<dbReference type="Gene3D" id="1.10.1200.10">
    <property type="entry name" value="ACP-like"/>
    <property type="match status" value="1"/>
</dbReference>
<dbReference type="InterPro" id="IPR010071">
    <property type="entry name" value="AA_adenyl_dom"/>
</dbReference>
<dbReference type="InterPro" id="IPR020845">
    <property type="entry name" value="AMP-binding_CS"/>
</dbReference>
<feature type="region of interest" description="Disordered" evidence="4">
    <location>
        <begin position="1"/>
        <end position="22"/>
    </location>
</feature>
<name>A0A5J6HIS6_STRAD</name>
<gene>
    <name evidence="6" type="ORF">CP975_24365</name>
</gene>
<dbReference type="InterPro" id="IPR001242">
    <property type="entry name" value="Condensation_dom"/>
</dbReference>
<feature type="domain" description="Carrier" evidence="5">
    <location>
        <begin position="998"/>
        <end position="1080"/>
    </location>
</feature>
<comment type="cofactor">
    <cofactor evidence="1">
        <name>pantetheine 4'-phosphate</name>
        <dbReference type="ChEBI" id="CHEBI:47942"/>
    </cofactor>
</comment>
<evidence type="ECO:0000256" key="3">
    <source>
        <dbReference type="ARBA" id="ARBA00022553"/>
    </source>
</evidence>
<feature type="region of interest" description="Disordered" evidence="4">
    <location>
        <begin position="1083"/>
        <end position="1136"/>
    </location>
</feature>
<evidence type="ECO:0000313" key="6">
    <source>
        <dbReference type="EMBL" id="QEV20249.1"/>
    </source>
</evidence>
<feature type="compositionally biased region" description="Basic and acidic residues" evidence="4">
    <location>
        <begin position="1110"/>
        <end position="1119"/>
    </location>
</feature>
<dbReference type="PANTHER" id="PTHR45527:SF1">
    <property type="entry name" value="FATTY ACID SYNTHASE"/>
    <property type="match status" value="1"/>
</dbReference>
<dbReference type="Gene3D" id="3.30.559.10">
    <property type="entry name" value="Chloramphenicol acetyltransferase-like domain"/>
    <property type="match status" value="1"/>
</dbReference>
<evidence type="ECO:0000256" key="4">
    <source>
        <dbReference type="SAM" id="MobiDB-lite"/>
    </source>
</evidence>
<dbReference type="InterPro" id="IPR009081">
    <property type="entry name" value="PP-bd_ACP"/>
</dbReference>
<dbReference type="Pfam" id="PF13193">
    <property type="entry name" value="AMP-binding_C"/>
    <property type="match status" value="1"/>
</dbReference>
<evidence type="ECO:0000313" key="7">
    <source>
        <dbReference type="Proteomes" id="UP000326553"/>
    </source>
</evidence>
<dbReference type="Pfam" id="PF00501">
    <property type="entry name" value="AMP-binding"/>
    <property type="match status" value="1"/>
</dbReference>
<sequence>MNPVDTPHPADQADPAHPVDQADPAQPVEEYEFPVSDAQSRLLVLDRMNPGTAQYNVPAAFAVHGPFDLGALTGALEAVVARHEALRTVFRTAADGSQTQIVAATGRAHLTVEKDVRAHEVDDRMRADGARPFDLATGPLLRCTVYAVDDGSHRVLLVAHHLICDGWSLGVILRDLSTAYENESGGDDPIRPLRPLPELPLQYPDFAAWQRERQAAGAYAEAVAHWAGRLRGAPEVVSLPLDRPRPAVRSAAGAEERFLVDAGLHARLGEAARARGATPFMALFAAYVAFLGRLSGRDDLVIGFPVSGRDRPELQEMVGMLTNTLALRVDLSGDPSYGELIGRIRAELLAGQPYQDAPFETVVNTLAPARDTSHDPVVQLVFAYDDDTELSLALKGARVERVELALDIAKFDFHLHVERWTDGLAAHFIYRTALFEAATVRAWVRNFQALLDAALAHPDAPLSTLDTVPPQERRRALAAADRTAEAAPTDRLVPDLIADVAAARPDATALVCGDVRLSYRELLDRADALAARLRAAGVRPGFRAGLLLPRSAEMGIAALAVLRAGGAYVPLDQAHPHARLTHMVETSGTGLLITAAETVAQGERLGVPCLRADVPENTGPTPPPPATGPTPQDLAYVLFTSGSTGVPKGVAVEHRALLNLTRAVRPAFPVTVDDRVLQFVSFGFDVAVSDLFFPWIVGAELHIARDDERLGEALYARLRDSRITYVALPPSAAMLLPDLPDSEGRLPHLRTLVVGGEPCPAELVERLSGPGRRIVNAYGPSEATVYATTADLEPGEPVVIGRPVPGSRVYVLDARLRTVPTGVTGEVYIAGASLARGYIGRPALSAERFVADPYGPPGSRMYRTGDLARVDARGRMHYLGRSDSQVKLRGIRIELGEIEALLAGHPDVAVAAATVRGGTDTGTSTEQRLIAYVVPREGTAPTDEALRAHLAERLPGYMLPENYVRLDALPLNRSGKIDRSRLPEPTAQRPESSRPYVAARTATERRVARVWASVLTRDQVGVHDNFFDSGGNSVRLLRVLDALREAADGGQEHGAPDLTLVDLFRHPTVASLAAHLDGTHAATPAPALDRASDEPPATAPQEAPAPATAAERRGSDRRARQTAAAQRLRSRKGTSR</sequence>
<dbReference type="Gene3D" id="3.30.300.30">
    <property type="match status" value="1"/>
</dbReference>
<dbReference type="EMBL" id="CP023695">
    <property type="protein sequence ID" value="QEV20249.1"/>
    <property type="molecule type" value="Genomic_DNA"/>
</dbReference>
<dbReference type="Pfam" id="PF00550">
    <property type="entry name" value="PP-binding"/>
    <property type="match status" value="1"/>
</dbReference>
<evidence type="ECO:0000256" key="1">
    <source>
        <dbReference type="ARBA" id="ARBA00001957"/>
    </source>
</evidence>
<feature type="compositionally biased region" description="Low complexity" evidence="4">
    <location>
        <begin position="1094"/>
        <end position="1109"/>
    </location>
</feature>
<dbReference type="PROSITE" id="PS00012">
    <property type="entry name" value="PHOSPHOPANTETHEINE"/>
    <property type="match status" value="1"/>
</dbReference>
<dbReference type="InterPro" id="IPR042099">
    <property type="entry name" value="ANL_N_sf"/>
</dbReference>
<dbReference type="InterPro" id="IPR045851">
    <property type="entry name" value="AMP-bd_C_sf"/>
</dbReference>
<dbReference type="GO" id="GO:0044550">
    <property type="term" value="P:secondary metabolite biosynthetic process"/>
    <property type="evidence" value="ECO:0007669"/>
    <property type="project" value="TreeGrafter"/>
</dbReference>
<feature type="region of interest" description="Disordered" evidence="4">
    <location>
        <begin position="975"/>
        <end position="1000"/>
    </location>
</feature>
<dbReference type="SUPFAM" id="SSF56801">
    <property type="entry name" value="Acetyl-CoA synthetase-like"/>
    <property type="match status" value="1"/>
</dbReference>
<dbReference type="NCBIfam" id="TIGR01733">
    <property type="entry name" value="AA-adenyl-dom"/>
    <property type="match status" value="1"/>
</dbReference>
<dbReference type="InterPro" id="IPR000873">
    <property type="entry name" value="AMP-dep_synth/lig_dom"/>
</dbReference>
<dbReference type="InterPro" id="IPR006162">
    <property type="entry name" value="Ppantetheine_attach_site"/>
</dbReference>
<dbReference type="Gene3D" id="3.30.559.30">
    <property type="entry name" value="Nonribosomal peptide synthetase, condensation domain"/>
    <property type="match status" value="1"/>
</dbReference>
<organism evidence="6 7">
    <name type="scientific">Streptomyces alboniger</name>
    <dbReference type="NCBI Taxonomy" id="132473"/>
    <lineage>
        <taxon>Bacteria</taxon>
        <taxon>Bacillati</taxon>
        <taxon>Actinomycetota</taxon>
        <taxon>Actinomycetes</taxon>
        <taxon>Kitasatosporales</taxon>
        <taxon>Streptomycetaceae</taxon>
        <taxon>Streptomyces</taxon>
        <taxon>Streptomyces aurantiacus group</taxon>
    </lineage>
</organism>